<evidence type="ECO:0000256" key="8">
    <source>
        <dbReference type="ARBA" id="ARBA00022989"/>
    </source>
</evidence>
<feature type="transmembrane region" description="Helical" evidence="10">
    <location>
        <begin position="194"/>
        <end position="212"/>
    </location>
</feature>
<dbReference type="STRING" id="376489.A5892_12470"/>
<evidence type="ECO:0000256" key="4">
    <source>
        <dbReference type="ARBA" id="ARBA00022448"/>
    </source>
</evidence>
<evidence type="ECO:0000259" key="11">
    <source>
        <dbReference type="PROSITE" id="PS50928"/>
    </source>
</evidence>
<dbReference type="SUPFAM" id="SSF161098">
    <property type="entry name" value="MetI-like"/>
    <property type="match status" value="1"/>
</dbReference>
<dbReference type="InterPro" id="IPR043429">
    <property type="entry name" value="ArtM/GltK/GlnP/TcyL/YhdX-like"/>
</dbReference>
<accession>A0A172YFY0</accession>
<keyword evidence="7" id="KW-0029">Amino-acid transport</keyword>
<dbReference type="AlphaFoldDB" id="A0A172YFY0"/>
<dbReference type="RefSeq" id="WP_064123079.1">
    <property type="nucleotide sequence ID" value="NZ_CP015243.1"/>
</dbReference>
<dbReference type="Pfam" id="PF00528">
    <property type="entry name" value="BPD_transp_1"/>
    <property type="match status" value="1"/>
</dbReference>
<gene>
    <name evidence="12" type="ORF">A5892_12470</name>
</gene>
<keyword evidence="13" id="KW-1185">Reference proteome</keyword>
<evidence type="ECO:0000313" key="13">
    <source>
        <dbReference type="Proteomes" id="UP000077875"/>
    </source>
</evidence>
<dbReference type="InterPro" id="IPR000515">
    <property type="entry name" value="MetI-like"/>
</dbReference>
<evidence type="ECO:0000256" key="1">
    <source>
        <dbReference type="ARBA" id="ARBA00003159"/>
    </source>
</evidence>
<evidence type="ECO:0000256" key="6">
    <source>
        <dbReference type="ARBA" id="ARBA00022692"/>
    </source>
</evidence>
<protein>
    <submittedName>
        <fullName evidence="12">Polar amino acid ABC transporter permease</fullName>
    </submittedName>
</protein>
<dbReference type="CDD" id="cd06261">
    <property type="entry name" value="TM_PBP2"/>
    <property type="match status" value="1"/>
</dbReference>
<dbReference type="GO" id="GO:0022857">
    <property type="term" value="F:transmembrane transporter activity"/>
    <property type="evidence" value="ECO:0007669"/>
    <property type="project" value="InterPro"/>
</dbReference>
<comment type="function">
    <text evidence="1">Part of the binding-protein-dependent transport system for glutamine; probably responsible for the translocation of the substrate across the membrane.</text>
</comment>
<dbReference type="InterPro" id="IPR035906">
    <property type="entry name" value="MetI-like_sf"/>
</dbReference>
<reference evidence="12 13" key="1">
    <citation type="submission" date="2016-04" db="EMBL/GenBank/DDBJ databases">
        <title>Complete Genome Sequence of Halotalea alkalilenta IHB B 13600.</title>
        <authorList>
            <person name="Swarnkar M.K."/>
            <person name="Sharma A."/>
            <person name="Kaushal K."/>
            <person name="Soni R."/>
            <person name="Rana S."/>
            <person name="Singh A.K."/>
            <person name="Gulati A."/>
        </authorList>
    </citation>
    <scope>NUCLEOTIDE SEQUENCE [LARGE SCALE GENOMIC DNA]</scope>
    <source>
        <strain evidence="12 13">IHB B 13600</strain>
    </source>
</reference>
<dbReference type="InterPro" id="IPR010065">
    <property type="entry name" value="AA_ABC_transptr_permease_3TM"/>
</dbReference>
<dbReference type="NCBIfam" id="TIGR01726">
    <property type="entry name" value="HEQRo_perm_3TM"/>
    <property type="match status" value="1"/>
</dbReference>
<sequence>MGSFQQTFFNIDIIVAIYPMLLLGLKETLLLSVIIVPLGIGVGLLLACARALGIGWLSLLITIYVDFFRSFASLVLLILIYYGLPFFGVEIGTRSSVILALTLNVSSYFAEVFRAGIDSLPKGQVEAGRSTGLGFIQVQRYIVIPQAVRNMAPDLITNILETIKVTSIASVVTLPELLRMARIAQGNTYSPTPLIAAALIYLIILLPIVKLLNRLEHRES</sequence>
<dbReference type="GO" id="GO:0006865">
    <property type="term" value="P:amino acid transport"/>
    <property type="evidence" value="ECO:0007669"/>
    <property type="project" value="UniProtKB-KW"/>
</dbReference>
<keyword evidence="5" id="KW-1003">Cell membrane</keyword>
<evidence type="ECO:0000256" key="9">
    <source>
        <dbReference type="ARBA" id="ARBA00023136"/>
    </source>
</evidence>
<dbReference type="EMBL" id="CP015243">
    <property type="protein sequence ID" value="ANF58180.1"/>
    <property type="molecule type" value="Genomic_DNA"/>
</dbReference>
<dbReference type="PROSITE" id="PS50928">
    <property type="entry name" value="ABC_TM1"/>
    <property type="match status" value="1"/>
</dbReference>
<evidence type="ECO:0000256" key="5">
    <source>
        <dbReference type="ARBA" id="ARBA00022475"/>
    </source>
</evidence>
<proteinExistence type="inferred from homology"/>
<evidence type="ECO:0000256" key="7">
    <source>
        <dbReference type="ARBA" id="ARBA00022970"/>
    </source>
</evidence>
<comment type="subcellular location">
    <subcellularLocation>
        <location evidence="2">Cell inner membrane</location>
        <topology evidence="2">Multi-pass membrane protein</topology>
    </subcellularLocation>
    <subcellularLocation>
        <location evidence="10">Cell membrane</location>
        <topology evidence="10">Multi-pass membrane protein</topology>
    </subcellularLocation>
</comment>
<dbReference type="PANTHER" id="PTHR30614:SF20">
    <property type="entry name" value="GLUTAMINE TRANSPORT SYSTEM PERMEASE PROTEIN GLNP"/>
    <property type="match status" value="1"/>
</dbReference>
<evidence type="ECO:0000256" key="3">
    <source>
        <dbReference type="ARBA" id="ARBA00010072"/>
    </source>
</evidence>
<dbReference type="PANTHER" id="PTHR30614">
    <property type="entry name" value="MEMBRANE COMPONENT OF AMINO ACID ABC TRANSPORTER"/>
    <property type="match status" value="1"/>
</dbReference>
<keyword evidence="4 10" id="KW-0813">Transport</keyword>
<feature type="transmembrane region" description="Helical" evidence="10">
    <location>
        <begin position="56"/>
        <end position="84"/>
    </location>
</feature>
<keyword evidence="8 10" id="KW-1133">Transmembrane helix</keyword>
<feature type="domain" description="ABC transmembrane type-1" evidence="11">
    <location>
        <begin position="25"/>
        <end position="212"/>
    </location>
</feature>
<organism evidence="12 13">
    <name type="scientific">Halotalea alkalilenta</name>
    <dbReference type="NCBI Taxonomy" id="376489"/>
    <lineage>
        <taxon>Bacteria</taxon>
        <taxon>Pseudomonadati</taxon>
        <taxon>Pseudomonadota</taxon>
        <taxon>Gammaproteobacteria</taxon>
        <taxon>Oceanospirillales</taxon>
        <taxon>Halomonadaceae</taxon>
        <taxon>Halotalea</taxon>
    </lineage>
</organism>
<evidence type="ECO:0000313" key="12">
    <source>
        <dbReference type="EMBL" id="ANF58180.1"/>
    </source>
</evidence>
<evidence type="ECO:0000256" key="2">
    <source>
        <dbReference type="ARBA" id="ARBA00004429"/>
    </source>
</evidence>
<dbReference type="Proteomes" id="UP000077875">
    <property type="component" value="Chromosome"/>
</dbReference>
<keyword evidence="6 10" id="KW-0812">Transmembrane</keyword>
<dbReference type="Gene3D" id="1.10.3720.10">
    <property type="entry name" value="MetI-like"/>
    <property type="match status" value="1"/>
</dbReference>
<dbReference type="GO" id="GO:0043190">
    <property type="term" value="C:ATP-binding cassette (ABC) transporter complex"/>
    <property type="evidence" value="ECO:0007669"/>
    <property type="project" value="InterPro"/>
</dbReference>
<dbReference type="KEGG" id="haa:A5892_12470"/>
<keyword evidence="9 10" id="KW-0472">Membrane</keyword>
<evidence type="ECO:0000256" key="10">
    <source>
        <dbReference type="RuleBase" id="RU363032"/>
    </source>
</evidence>
<name>A0A172YFY0_9GAMM</name>
<comment type="similarity">
    <text evidence="3">Belongs to the binding-protein-dependent transport system permease family. HisMQ subfamily.</text>
</comment>